<dbReference type="AlphaFoldDB" id="Q16EI2"/>
<dbReference type="eggNOG" id="ENOG502RVPK">
    <property type="taxonomic scope" value="Eukaryota"/>
</dbReference>
<feature type="region of interest" description="Disordered" evidence="1">
    <location>
        <begin position="64"/>
        <end position="93"/>
    </location>
</feature>
<dbReference type="OMA" id="HIENCNP"/>
<gene>
    <name evidence="2" type="ORF">AaeL_AAEL015155</name>
</gene>
<evidence type="ECO:0000256" key="1">
    <source>
        <dbReference type="SAM" id="MobiDB-lite"/>
    </source>
</evidence>
<dbReference type="HOGENOM" id="CLU_146223_0_0_1"/>
<accession>Q16EI2</accession>
<dbReference type="EMBL" id="CH478703">
    <property type="protein sequence ID" value="EAT32640.1"/>
    <property type="molecule type" value="Genomic_DNA"/>
</dbReference>
<dbReference type="VEuPathDB" id="VectorBase:AAEL013442"/>
<reference evidence="2" key="1">
    <citation type="submission" date="2005-10" db="EMBL/GenBank/DDBJ databases">
        <authorList>
            <person name="Loftus B.J."/>
            <person name="Nene V.M."/>
            <person name="Hannick L.I."/>
            <person name="Bidwell S."/>
            <person name="Haas B."/>
            <person name="Amedeo P."/>
            <person name="Orvis J."/>
            <person name="Wortman J.R."/>
            <person name="White O.R."/>
            <person name="Salzberg S."/>
            <person name="Shumway M."/>
            <person name="Koo H."/>
            <person name="Zhao Y."/>
            <person name="Holmes M."/>
            <person name="Miller J."/>
            <person name="Schatz M."/>
            <person name="Pop M."/>
            <person name="Pai G."/>
            <person name="Utterback T."/>
            <person name="Rogers Y.-H."/>
            <person name="Kravitz S."/>
            <person name="Fraser C.M."/>
        </authorList>
    </citation>
    <scope>NUCLEOTIDE SEQUENCE</scope>
    <source>
        <strain evidence="2">Liverpool</strain>
    </source>
</reference>
<dbReference type="PaxDb" id="7159-AAEL015155-PA"/>
<protein>
    <submittedName>
        <fullName evidence="2">AAEL015155-PA</fullName>
    </submittedName>
</protein>
<evidence type="ECO:0000313" key="2">
    <source>
        <dbReference type="EMBL" id="EAT32640.1"/>
    </source>
</evidence>
<sequence>MLKVGAPKFYHIENCNPLHSFLKIVCLFAVLAVATADVRQVPSSAMSNRPGVMAVPIQHPRALVPPMTGQENEKPEAPVSSDMQQSQDASGDMDKAETFGFGYHKHYYIAPRYYGGYYGGYYPYYGHHYGYPYYY</sequence>
<name>Q16EI2_AEDAE</name>
<organism evidence="2 3">
    <name type="scientific">Aedes aegypti</name>
    <name type="common">Yellowfever mosquito</name>
    <name type="synonym">Culex aegypti</name>
    <dbReference type="NCBI Taxonomy" id="7159"/>
    <lineage>
        <taxon>Eukaryota</taxon>
        <taxon>Metazoa</taxon>
        <taxon>Ecdysozoa</taxon>
        <taxon>Arthropoda</taxon>
        <taxon>Hexapoda</taxon>
        <taxon>Insecta</taxon>
        <taxon>Pterygota</taxon>
        <taxon>Neoptera</taxon>
        <taxon>Endopterygota</taxon>
        <taxon>Diptera</taxon>
        <taxon>Nematocera</taxon>
        <taxon>Culicoidea</taxon>
        <taxon>Culicidae</taxon>
        <taxon>Culicinae</taxon>
        <taxon>Aedini</taxon>
        <taxon>Aedes</taxon>
        <taxon>Stegomyia</taxon>
    </lineage>
</organism>
<evidence type="ECO:0000313" key="3">
    <source>
        <dbReference type="Proteomes" id="UP000682892"/>
    </source>
</evidence>
<proteinExistence type="predicted"/>
<reference evidence="2" key="3">
    <citation type="submission" date="2012-09" db="EMBL/GenBank/DDBJ databases">
        <authorList>
            <consortium name="VectorBase"/>
        </authorList>
    </citation>
    <scope>NUCLEOTIDE SEQUENCE</scope>
    <source>
        <strain evidence="2">Liverpool</strain>
    </source>
</reference>
<reference evidence="2" key="2">
    <citation type="journal article" date="2007" name="Science">
        <title>Genome sequence of Aedes aegypti, a major arbovirus vector.</title>
        <authorList>
            <person name="Nene V."/>
            <person name="Wortman J.R."/>
            <person name="Lawson D."/>
            <person name="Haas B."/>
            <person name="Kodira C."/>
            <person name="Tu Z.J."/>
            <person name="Loftus B."/>
            <person name="Xi Z."/>
            <person name="Megy K."/>
            <person name="Grabherr M."/>
            <person name="Ren Q."/>
            <person name="Zdobnov E.M."/>
            <person name="Lobo N.F."/>
            <person name="Campbell K.S."/>
            <person name="Brown S.E."/>
            <person name="Bonaldo M.F."/>
            <person name="Zhu J."/>
            <person name="Sinkins S.P."/>
            <person name="Hogenkamp D.G."/>
            <person name="Amedeo P."/>
            <person name="Arensburger P."/>
            <person name="Atkinson P.W."/>
            <person name="Bidwell S."/>
            <person name="Biedler J."/>
            <person name="Birney E."/>
            <person name="Bruggner R.V."/>
            <person name="Costas J."/>
            <person name="Coy M.R."/>
            <person name="Crabtree J."/>
            <person name="Crawford M."/>
            <person name="Debruyn B."/>
            <person name="Decaprio D."/>
            <person name="Eiglmeier K."/>
            <person name="Eisenstadt E."/>
            <person name="El-Dorry H."/>
            <person name="Gelbart W.M."/>
            <person name="Gomes S.L."/>
            <person name="Hammond M."/>
            <person name="Hannick L.I."/>
            <person name="Hogan J.R."/>
            <person name="Holmes M.H."/>
            <person name="Jaffe D."/>
            <person name="Johnston J.S."/>
            <person name="Kennedy R.C."/>
            <person name="Koo H."/>
            <person name="Kravitz S."/>
            <person name="Kriventseva E.V."/>
            <person name="Kulp D."/>
            <person name="Labutti K."/>
            <person name="Lee E."/>
            <person name="Li S."/>
            <person name="Lovin D.D."/>
            <person name="Mao C."/>
            <person name="Mauceli E."/>
            <person name="Menck C.F."/>
            <person name="Miller J.R."/>
            <person name="Montgomery P."/>
            <person name="Mori A."/>
            <person name="Nascimento A.L."/>
            <person name="Naveira H.F."/>
            <person name="Nusbaum C."/>
            <person name="O'leary S."/>
            <person name="Orvis J."/>
            <person name="Pertea M."/>
            <person name="Quesneville H."/>
            <person name="Reidenbach K.R."/>
            <person name="Rogers Y.H."/>
            <person name="Roth C.W."/>
            <person name="Schneider J.R."/>
            <person name="Schatz M."/>
            <person name="Shumway M."/>
            <person name="Stanke M."/>
            <person name="Stinson E.O."/>
            <person name="Tubio J.M."/>
            <person name="Vanzee J.P."/>
            <person name="Verjovski-Almeida S."/>
            <person name="Werner D."/>
            <person name="White O."/>
            <person name="Wyder S."/>
            <person name="Zeng Q."/>
            <person name="Zhao Q."/>
            <person name="Zhao Y."/>
            <person name="Hill C.A."/>
            <person name="Raikhel A.S."/>
            <person name="Soares M.B."/>
            <person name="Knudson D.L."/>
            <person name="Lee N.H."/>
            <person name="Galagan J."/>
            <person name="Salzberg S.L."/>
            <person name="Paulsen I.T."/>
            <person name="Dimopoulos G."/>
            <person name="Collins F.H."/>
            <person name="Birren B."/>
            <person name="Fraser-Liggett C.M."/>
            <person name="Severson D.W."/>
        </authorList>
    </citation>
    <scope>NUCLEOTIDE SEQUENCE [LARGE SCALE GENOMIC DNA]</scope>
    <source>
        <strain evidence="2">Liverpool</strain>
    </source>
</reference>
<dbReference type="Proteomes" id="UP000682892">
    <property type="component" value="Unassembled WGS sequence"/>
</dbReference>
<dbReference type="PhylomeDB" id="Q16EI2"/>